<dbReference type="OrthoDB" id="10318272at2759"/>
<dbReference type="EMBL" id="JANBPK010000929">
    <property type="protein sequence ID" value="KAJ2928377.1"/>
    <property type="molecule type" value="Genomic_DNA"/>
</dbReference>
<name>A0A9W8J514_9AGAR</name>
<feature type="region of interest" description="Disordered" evidence="1">
    <location>
        <begin position="80"/>
        <end position="164"/>
    </location>
</feature>
<reference evidence="2" key="1">
    <citation type="submission" date="2022-06" db="EMBL/GenBank/DDBJ databases">
        <title>Genome Sequence of Candolleomyces eurysporus.</title>
        <authorList>
            <person name="Buettner E."/>
        </authorList>
    </citation>
    <scope>NUCLEOTIDE SEQUENCE</scope>
    <source>
        <strain evidence="2">VTCC 930004</strain>
    </source>
</reference>
<dbReference type="AlphaFoldDB" id="A0A9W8J514"/>
<protein>
    <submittedName>
        <fullName evidence="2">Uncharacterized protein</fullName>
    </submittedName>
</protein>
<sequence>MPEQLSSQENYSYPLHKGRETPTAPAFAIYIDQSHAVYNNYHNSQNQKTIETINSNNASSTQAHNSSLHGDAKWTFRTERTPGQAYSTESARPGASRYPQRRHRCSPPSSPHLAEFPSPGFESIDTDFVGHGNSQPRNREPASDPIGRYHNATSRGLSQHAPSANGHGILAGLSIFIWWLLAWFRNPTGTSLNHGSPSDGYATLPEIIKTYLKEDRLRAMHPTH</sequence>
<gene>
    <name evidence="2" type="ORF">H1R20_g8743</name>
</gene>
<evidence type="ECO:0000313" key="2">
    <source>
        <dbReference type="EMBL" id="KAJ2928377.1"/>
    </source>
</evidence>
<evidence type="ECO:0000256" key="1">
    <source>
        <dbReference type="SAM" id="MobiDB-lite"/>
    </source>
</evidence>
<dbReference type="Proteomes" id="UP001140091">
    <property type="component" value="Unassembled WGS sequence"/>
</dbReference>
<comment type="caution">
    <text evidence="2">The sequence shown here is derived from an EMBL/GenBank/DDBJ whole genome shotgun (WGS) entry which is preliminary data.</text>
</comment>
<organism evidence="2 3">
    <name type="scientific">Candolleomyces eurysporus</name>
    <dbReference type="NCBI Taxonomy" id="2828524"/>
    <lineage>
        <taxon>Eukaryota</taxon>
        <taxon>Fungi</taxon>
        <taxon>Dikarya</taxon>
        <taxon>Basidiomycota</taxon>
        <taxon>Agaricomycotina</taxon>
        <taxon>Agaricomycetes</taxon>
        <taxon>Agaricomycetidae</taxon>
        <taxon>Agaricales</taxon>
        <taxon>Agaricineae</taxon>
        <taxon>Psathyrellaceae</taxon>
        <taxon>Candolleomyces</taxon>
    </lineage>
</organism>
<accession>A0A9W8J514</accession>
<feature type="non-terminal residue" evidence="2">
    <location>
        <position position="1"/>
    </location>
</feature>
<evidence type="ECO:0000313" key="3">
    <source>
        <dbReference type="Proteomes" id="UP001140091"/>
    </source>
</evidence>
<keyword evidence="3" id="KW-1185">Reference proteome</keyword>
<proteinExistence type="predicted"/>
<feature type="compositionally biased region" description="Polar residues" evidence="1">
    <location>
        <begin position="151"/>
        <end position="162"/>
    </location>
</feature>